<accession>A0A1M6JSQ5</accession>
<evidence type="ECO:0000259" key="2">
    <source>
        <dbReference type="Pfam" id="PF03749"/>
    </source>
</evidence>
<keyword evidence="5" id="KW-1185">Reference proteome</keyword>
<dbReference type="HAMAP" id="MF_00095">
    <property type="entry name" value="SfsA"/>
    <property type="match status" value="1"/>
</dbReference>
<dbReference type="PANTHER" id="PTHR30545:SF2">
    <property type="entry name" value="SUGAR FERMENTATION STIMULATION PROTEIN A"/>
    <property type="match status" value="1"/>
</dbReference>
<evidence type="ECO:0000259" key="3">
    <source>
        <dbReference type="Pfam" id="PF17746"/>
    </source>
</evidence>
<reference evidence="4 5" key="1">
    <citation type="submission" date="2016-11" db="EMBL/GenBank/DDBJ databases">
        <authorList>
            <person name="Jaros S."/>
            <person name="Januszkiewicz K."/>
            <person name="Wedrychowicz H."/>
        </authorList>
    </citation>
    <scope>NUCLEOTIDE SEQUENCE [LARGE SCALE GENOMIC DNA]</scope>
    <source>
        <strain evidence="4 5">DSM 15212</strain>
    </source>
</reference>
<feature type="domain" description="SfsA N-terminal OB" evidence="3">
    <location>
        <begin position="15"/>
        <end position="80"/>
    </location>
</feature>
<organism evidence="4 5">
    <name type="scientific">Paramaledivibacter caminithermalis (strain DSM 15212 / CIP 107654 / DViRD3)</name>
    <name type="common">Clostridium caminithermale</name>
    <dbReference type="NCBI Taxonomy" id="1121301"/>
    <lineage>
        <taxon>Bacteria</taxon>
        <taxon>Bacillati</taxon>
        <taxon>Bacillota</taxon>
        <taxon>Clostridia</taxon>
        <taxon>Peptostreptococcales</taxon>
        <taxon>Caminicellaceae</taxon>
        <taxon>Paramaledivibacter</taxon>
    </lineage>
</organism>
<dbReference type="STRING" id="1121301.SAMN02745912_00133"/>
<name>A0A1M6JSQ5_PARC5</name>
<dbReference type="Pfam" id="PF03749">
    <property type="entry name" value="SfsA"/>
    <property type="match status" value="1"/>
</dbReference>
<protein>
    <recommendedName>
        <fullName evidence="1">Sugar fermentation stimulation protein homolog</fullName>
    </recommendedName>
</protein>
<dbReference type="InterPro" id="IPR040452">
    <property type="entry name" value="SfsA_C"/>
</dbReference>
<dbReference type="Gene3D" id="2.40.50.580">
    <property type="match status" value="1"/>
</dbReference>
<dbReference type="InterPro" id="IPR005224">
    <property type="entry name" value="SfsA"/>
</dbReference>
<gene>
    <name evidence="1" type="primary">sfsA</name>
    <name evidence="4" type="ORF">SAMN02745912_00133</name>
</gene>
<evidence type="ECO:0000313" key="5">
    <source>
        <dbReference type="Proteomes" id="UP000184465"/>
    </source>
</evidence>
<dbReference type="GO" id="GO:0003677">
    <property type="term" value="F:DNA binding"/>
    <property type="evidence" value="ECO:0007669"/>
    <property type="project" value="InterPro"/>
</dbReference>
<sequence length="233" mass="26956">MKVEIKGKLFEGIFVERINRFIAHILIEDEIKIAHVANTGRMKELLIDGARVIVRKVDSPNRKTNYDLVMVYKNDILVLIDSKMPNILLEKAFREGGIENFSHYDYIKREVNFGNSRFDIGLSNEHENILIECKCVTLVKNNNLATFPDAPTERGRKHILELIKAKEKGYRAAVFFIIQREDAVVFTPNRDMDKDFARAVKMAYEEGVEFYAYICSVTLNEIRIKKKIPVSIN</sequence>
<comment type="similarity">
    <text evidence="1">Belongs to the SfsA family.</text>
</comment>
<evidence type="ECO:0000256" key="1">
    <source>
        <dbReference type="HAMAP-Rule" id="MF_00095"/>
    </source>
</evidence>
<dbReference type="OrthoDB" id="9802365at2"/>
<dbReference type="EMBL" id="FRAG01000001">
    <property type="protein sequence ID" value="SHJ49738.1"/>
    <property type="molecule type" value="Genomic_DNA"/>
</dbReference>
<dbReference type="AlphaFoldDB" id="A0A1M6JSQ5"/>
<dbReference type="NCBIfam" id="TIGR00230">
    <property type="entry name" value="sfsA"/>
    <property type="match status" value="1"/>
</dbReference>
<dbReference type="RefSeq" id="WP_073146418.1">
    <property type="nucleotide sequence ID" value="NZ_FRAG01000001.1"/>
</dbReference>
<dbReference type="Gene3D" id="3.40.1350.60">
    <property type="match status" value="1"/>
</dbReference>
<dbReference type="Pfam" id="PF17746">
    <property type="entry name" value="SfsA_N"/>
    <property type="match status" value="1"/>
</dbReference>
<dbReference type="PANTHER" id="PTHR30545">
    <property type="entry name" value="SUGAR FERMENTATION STIMULATION PROTEIN A"/>
    <property type="match status" value="1"/>
</dbReference>
<dbReference type="Proteomes" id="UP000184465">
    <property type="component" value="Unassembled WGS sequence"/>
</dbReference>
<dbReference type="CDD" id="cd22359">
    <property type="entry name" value="SfsA-like_bacterial"/>
    <property type="match status" value="1"/>
</dbReference>
<proteinExistence type="inferred from homology"/>
<evidence type="ECO:0000313" key="4">
    <source>
        <dbReference type="EMBL" id="SHJ49738.1"/>
    </source>
</evidence>
<feature type="domain" description="Sugar fermentation stimulation protein C-terminal" evidence="2">
    <location>
        <begin position="84"/>
        <end position="220"/>
    </location>
</feature>
<dbReference type="InterPro" id="IPR041465">
    <property type="entry name" value="SfsA_N"/>
</dbReference>